<accession>A0A6N8FAW9</accession>
<name>A0A6N8FAW9_9GAMM</name>
<organism evidence="2 3">
    <name type="scientific">Psychrosphaera haliotis</name>
    <dbReference type="NCBI Taxonomy" id="555083"/>
    <lineage>
        <taxon>Bacteria</taxon>
        <taxon>Pseudomonadati</taxon>
        <taxon>Pseudomonadota</taxon>
        <taxon>Gammaproteobacteria</taxon>
        <taxon>Alteromonadales</taxon>
        <taxon>Pseudoalteromonadaceae</taxon>
        <taxon>Psychrosphaera</taxon>
    </lineage>
</organism>
<dbReference type="RefSeq" id="WP_155697053.1">
    <property type="nucleotide sequence ID" value="NZ_WOCD01000005.1"/>
</dbReference>
<dbReference type="OrthoDB" id="6310278at2"/>
<proteinExistence type="predicted"/>
<feature type="signal peptide" evidence="1">
    <location>
        <begin position="1"/>
        <end position="21"/>
    </location>
</feature>
<gene>
    <name evidence="2" type="ORF">GNP35_14830</name>
</gene>
<protein>
    <submittedName>
        <fullName evidence="2">Uncharacterized protein</fullName>
    </submittedName>
</protein>
<comment type="caution">
    <text evidence="2">The sequence shown here is derived from an EMBL/GenBank/DDBJ whole genome shotgun (WGS) entry which is preliminary data.</text>
</comment>
<dbReference type="PROSITE" id="PS51257">
    <property type="entry name" value="PROKAR_LIPOPROTEIN"/>
    <property type="match status" value="1"/>
</dbReference>
<feature type="chain" id="PRO_5027090039" evidence="1">
    <location>
        <begin position="22"/>
        <end position="184"/>
    </location>
</feature>
<evidence type="ECO:0000313" key="2">
    <source>
        <dbReference type="EMBL" id="MUH73646.1"/>
    </source>
</evidence>
<reference evidence="2 3" key="1">
    <citation type="submission" date="2019-11" db="EMBL/GenBank/DDBJ databases">
        <title>P. haliotis isolates from Z. marina roots.</title>
        <authorList>
            <person name="Cohen M."/>
            <person name="Jospin G."/>
            <person name="Eisen J.A."/>
            <person name="Coil D.A."/>
        </authorList>
    </citation>
    <scope>NUCLEOTIDE SEQUENCE [LARGE SCALE GENOMIC DNA]</scope>
    <source>
        <strain evidence="2 3">UCD-MCMsp1aY</strain>
    </source>
</reference>
<evidence type="ECO:0000256" key="1">
    <source>
        <dbReference type="SAM" id="SignalP"/>
    </source>
</evidence>
<keyword evidence="3" id="KW-1185">Reference proteome</keyword>
<sequence>MKLFNLSALAAVLASSVLLSACNSGESNTDTLIAEADSSISNPDQWLKYENLATQIKQNHNSASFSELATQASNLTRLSTELLPQFIEQNAECKEYLTVAMDSVETMFSLTLEQIESDYHADGKLPAMNDVKCYHAKDLLVHPATVAVIAKKLPESTESREMILDEISEVLEHLKQVQHASVQK</sequence>
<dbReference type="EMBL" id="WOCD01000005">
    <property type="protein sequence ID" value="MUH73646.1"/>
    <property type="molecule type" value="Genomic_DNA"/>
</dbReference>
<dbReference type="Proteomes" id="UP000439994">
    <property type="component" value="Unassembled WGS sequence"/>
</dbReference>
<dbReference type="AlphaFoldDB" id="A0A6N8FAW9"/>
<keyword evidence="1" id="KW-0732">Signal</keyword>
<evidence type="ECO:0000313" key="3">
    <source>
        <dbReference type="Proteomes" id="UP000439994"/>
    </source>
</evidence>